<dbReference type="RefSeq" id="WP_176964193.1">
    <property type="nucleotide sequence ID" value="NZ_CP058215.1"/>
</dbReference>
<evidence type="ECO:0000313" key="2">
    <source>
        <dbReference type="EMBL" id="QLC49130.1"/>
    </source>
</evidence>
<gene>
    <name evidence="2" type="ORF">HWN40_02035</name>
</gene>
<evidence type="ECO:0000256" key="1">
    <source>
        <dbReference type="SAM" id="Coils"/>
    </source>
</evidence>
<dbReference type="GeneID" id="55820416"/>
<dbReference type="AlphaFoldDB" id="A0A7D5J7N5"/>
<dbReference type="EMBL" id="CP058215">
    <property type="protein sequence ID" value="QLC49130.1"/>
    <property type="molecule type" value="Genomic_DNA"/>
</dbReference>
<dbReference type="OrthoDB" id="125733at2157"/>
<keyword evidence="1" id="KW-0175">Coiled coil</keyword>
<organism evidence="2 3">
    <name type="scientific">Methanolobus zinderi</name>
    <dbReference type="NCBI Taxonomy" id="536044"/>
    <lineage>
        <taxon>Archaea</taxon>
        <taxon>Methanobacteriati</taxon>
        <taxon>Methanobacteriota</taxon>
        <taxon>Stenosarchaea group</taxon>
        <taxon>Methanomicrobia</taxon>
        <taxon>Methanosarcinales</taxon>
        <taxon>Methanosarcinaceae</taxon>
        <taxon>Methanolobus</taxon>
    </lineage>
</organism>
<name>A0A7D5J7N5_9EURY</name>
<keyword evidence="3" id="KW-1185">Reference proteome</keyword>
<sequence>MRQITEIWKKAGLFGIGMWALTEEKLQDITDELIENGEMQKEEGKKFVRDLMDEQKKQKQEMENKISAKVQETVDRADLASKSEVDELKEMIRSLESKIDNLKSEEEEEKDL</sequence>
<feature type="coiled-coil region" evidence="1">
    <location>
        <begin position="45"/>
        <end position="112"/>
    </location>
</feature>
<accession>A0A7D5J7N5</accession>
<dbReference type="KEGG" id="mzi:HWN40_02035"/>
<dbReference type="InterPro" id="IPR008769">
    <property type="entry name" value="PhaF_PhaI"/>
</dbReference>
<dbReference type="PANTHER" id="PTHR38664:SF1">
    <property type="entry name" value="SLR0058 PROTEIN"/>
    <property type="match status" value="1"/>
</dbReference>
<dbReference type="PANTHER" id="PTHR38664">
    <property type="entry name" value="SLR0058 PROTEIN"/>
    <property type="match status" value="1"/>
</dbReference>
<proteinExistence type="predicted"/>
<evidence type="ECO:0008006" key="4">
    <source>
        <dbReference type="Google" id="ProtNLM"/>
    </source>
</evidence>
<evidence type="ECO:0000313" key="3">
    <source>
        <dbReference type="Proteomes" id="UP000509594"/>
    </source>
</evidence>
<reference evidence="2 3" key="1">
    <citation type="submission" date="2020-06" db="EMBL/GenBank/DDBJ databases">
        <title>Methanolobus halotolerans sp. nov., isolated from a saline lake Tus in Siberia.</title>
        <authorList>
            <person name="Shen Y."/>
            <person name="Chen S.-C."/>
            <person name="Lai M.-C."/>
            <person name="Huang H.-H."/>
            <person name="Chiu H.-H."/>
            <person name="Tang S.-L."/>
            <person name="Rogozin D.Y."/>
            <person name="Degermendzhy A.G."/>
        </authorList>
    </citation>
    <scope>NUCLEOTIDE SEQUENCE [LARGE SCALE GENOMIC DNA]</scope>
    <source>
        <strain evidence="2 3">DSM 21339</strain>
    </source>
</reference>
<dbReference type="Proteomes" id="UP000509594">
    <property type="component" value="Chromosome"/>
</dbReference>
<protein>
    <recommendedName>
        <fullName evidence="4">Phasin family protein</fullName>
    </recommendedName>
</protein>